<dbReference type="Proteomes" id="UP000192569">
    <property type="component" value="Chromosome I"/>
</dbReference>
<accession>A0A1W1W2N7</accession>
<dbReference type="InterPro" id="IPR000595">
    <property type="entry name" value="cNMP-bd_dom"/>
</dbReference>
<dbReference type="InterPro" id="IPR012318">
    <property type="entry name" value="HTH_CRP"/>
</dbReference>
<dbReference type="SUPFAM" id="SSF51206">
    <property type="entry name" value="cAMP-binding domain-like"/>
    <property type="match status" value="1"/>
</dbReference>
<dbReference type="InterPro" id="IPR036388">
    <property type="entry name" value="WH-like_DNA-bd_sf"/>
</dbReference>
<keyword evidence="3" id="KW-0804">Transcription</keyword>
<dbReference type="InterPro" id="IPR036390">
    <property type="entry name" value="WH_DNA-bd_sf"/>
</dbReference>
<dbReference type="Pfam" id="PF13545">
    <property type="entry name" value="HTH_Crp_2"/>
    <property type="match status" value="1"/>
</dbReference>
<feature type="domain" description="Cyclic nucleotide-binding" evidence="4">
    <location>
        <begin position="27"/>
        <end position="130"/>
    </location>
</feature>
<gene>
    <name evidence="6" type="ORF">SAMN00808754_3129</name>
</gene>
<evidence type="ECO:0000256" key="3">
    <source>
        <dbReference type="ARBA" id="ARBA00023163"/>
    </source>
</evidence>
<dbReference type="RefSeq" id="WP_197686532.1">
    <property type="nucleotide sequence ID" value="NZ_LT838272.1"/>
</dbReference>
<dbReference type="AlphaFoldDB" id="A0A1W1W2N7"/>
<dbReference type="GO" id="GO:0003700">
    <property type="term" value="F:DNA-binding transcription factor activity"/>
    <property type="evidence" value="ECO:0007669"/>
    <property type="project" value="TreeGrafter"/>
</dbReference>
<dbReference type="SMART" id="SM00100">
    <property type="entry name" value="cNMP"/>
    <property type="match status" value="1"/>
</dbReference>
<proteinExistence type="predicted"/>
<dbReference type="PROSITE" id="PS50042">
    <property type="entry name" value="CNMP_BINDING_3"/>
    <property type="match status" value="1"/>
</dbReference>
<evidence type="ECO:0000259" key="4">
    <source>
        <dbReference type="PROSITE" id="PS50042"/>
    </source>
</evidence>
<dbReference type="InterPro" id="IPR018490">
    <property type="entry name" value="cNMP-bd_dom_sf"/>
</dbReference>
<dbReference type="InterPro" id="IPR050397">
    <property type="entry name" value="Env_Response_Regulators"/>
</dbReference>
<dbReference type="Gene3D" id="2.60.120.10">
    <property type="entry name" value="Jelly Rolls"/>
    <property type="match status" value="1"/>
</dbReference>
<dbReference type="PROSITE" id="PS51063">
    <property type="entry name" value="HTH_CRP_2"/>
    <property type="match status" value="1"/>
</dbReference>
<dbReference type="PANTHER" id="PTHR24567:SF74">
    <property type="entry name" value="HTH-TYPE TRANSCRIPTIONAL REGULATOR ARCR"/>
    <property type="match status" value="1"/>
</dbReference>
<dbReference type="InterPro" id="IPR014710">
    <property type="entry name" value="RmlC-like_jellyroll"/>
</dbReference>
<dbReference type="GO" id="GO:0003677">
    <property type="term" value="F:DNA binding"/>
    <property type="evidence" value="ECO:0007669"/>
    <property type="project" value="UniProtKB-KW"/>
</dbReference>
<dbReference type="SUPFAM" id="SSF46785">
    <property type="entry name" value="Winged helix' DNA-binding domain"/>
    <property type="match status" value="1"/>
</dbReference>
<sequence>MPIAKVTDGRESSGVAMALNSIAQLPIQVTLEEWEKQTFRSSGLTIIYPKGYIIFAAGDVADKVYLINRGRVKIYRLTLEGRRVTVSIRETGELFGLAETLCGTDRVCFAEALEEVNVSVLKKEVFENLLLTYPLLAIKIAKILGSRLREAESLIHHLMYCQIPQRLALLLLKLAERCGQKTKNGILLNFRLTHEEIACMIGTSRQTVSSVLNNFKKAKIIAIDEEGLHLLAPEKLAQLLT</sequence>
<reference evidence="6 7" key="1">
    <citation type="submission" date="2017-04" db="EMBL/GenBank/DDBJ databases">
        <authorList>
            <person name="Afonso C.L."/>
            <person name="Miller P.J."/>
            <person name="Scott M.A."/>
            <person name="Spackman E."/>
            <person name="Goraichik I."/>
            <person name="Dimitrov K.M."/>
            <person name="Suarez D.L."/>
            <person name="Swayne D.E."/>
        </authorList>
    </citation>
    <scope>NUCLEOTIDE SEQUENCE [LARGE SCALE GENOMIC DNA]</scope>
    <source>
        <strain evidence="6 7">ToBE</strain>
    </source>
</reference>
<dbReference type="PANTHER" id="PTHR24567">
    <property type="entry name" value="CRP FAMILY TRANSCRIPTIONAL REGULATORY PROTEIN"/>
    <property type="match status" value="1"/>
</dbReference>
<keyword evidence="7" id="KW-1185">Reference proteome</keyword>
<keyword evidence="2" id="KW-0238">DNA-binding</keyword>
<dbReference type="STRING" id="698762.SAMN00808754_3129"/>
<evidence type="ECO:0000256" key="1">
    <source>
        <dbReference type="ARBA" id="ARBA00023015"/>
    </source>
</evidence>
<keyword evidence="1" id="KW-0805">Transcription regulation</keyword>
<evidence type="ECO:0000256" key="2">
    <source>
        <dbReference type="ARBA" id="ARBA00023125"/>
    </source>
</evidence>
<organism evidence="6 7">
    <name type="scientific">Thermanaeromonas toyohensis ToBE</name>
    <dbReference type="NCBI Taxonomy" id="698762"/>
    <lineage>
        <taxon>Bacteria</taxon>
        <taxon>Bacillati</taxon>
        <taxon>Bacillota</taxon>
        <taxon>Clostridia</taxon>
        <taxon>Neomoorellales</taxon>
        <taxon>Neomoorellaceae</taxon>
        <taxon>Thermanaeromonas</taxon>
    </lineage>
</organism>
<name>A0A1W1W2N7_9FIRM</name>
<protein>
    <submittedName>
        <fullName evidence="6">Transcriptional regulator, Crp/Fnr family</fullName>
    </submittedName>
</protein>
<dbReference type="GO" id="GO:0005829">
    <property type="term" value="C:cytosol"/>
    <property type="evidence" value="ECO:0007669"/>
    <property type="project" value="TreeGrafter"/>
</dbReference>
<evidence type="ECO:0000259" key="5">
    <source>
        <dbReference type="PROSITE" id="PS51063"/>
    </source>
</evidence>
<dbReference type="Pfam" id="PF00027">
    <property type="entry name" value="cNMP_binding"/>
    <property type="match status" value="1"/>
</dbReference>
<evidence type="ECO:0000313" key="6">
    <source>
        <dbReference type="EMBL" id="SMB99875.1"/>
    </source>
</evidence>
<feature type="domain" description="HTH crp-type" evidence="5">
    <location>
        <begin position="161"/>
        <end position="234"/>
    </location>
</feature>
<evidence type="ECO:0000313" key="7">
    <source>
        <dbReference type="Proteomes" id="UP000192569"/>
    </source>
</evidence>
<dbReference type="CDD" id="cd00038">
    <property type="entry name" value="CAP_ED"/>
    <property type="match status" value="1"/>
</dbReference>
<dbReference type="EMBL" id="LT838272">
    <property type="protein sequence ID" value="SMB99875.1"/>
    <property type="molecule type" value="Genomic_DNA"/>
</dbReference>
<dbReference type="SMART" id="SM00419">
    <property type="entry name" value="HTH_CRP"/>
    <property type="match status" value="1"/>
</dbReference>
<dbReference type="Gene3D" id="1.10.10.10">
    <property type="entry name" value="Winged helix-like DNA-binding domain superfamily/Winged helix DNA-binding domain"/>
    <property type="match status" value="1"/>
</dbReference>